<sequence>LKKKLKIRAAGDNVPQPLRSFQQLSSEYDCEPNLIKNLVEAGYKEPTPVQRQVIPVLLQERECFVCAPTGSGKSLAFILPILMKLKKSSPDGIRAVILCPTRELAAQLITECRRLANGSKIRARLLTKRLFKNPDFASLRCDILVSTPLRLDKLVKSEKIDLKRVEYFILDESDKLFELGFMQQIDSIVSACTRTNIVRALFSATLPETVEELARTIMHDAIRIVIGDRNSASETVQQKLMYAGNEEGKLLALKQFFKEGLSPPIILFVQCKERAKQLHKALLSEKLRVDSIHADRTQTQREIAVLNFRTGKTWILIATDLMARGMDFKGVNWVINYDVPQDTTVYIHRIGRSGRAGRPGNALTLYAEEDVPLLRSIANVMKASGCDVPEWMLSLPKIRKRNQKRIRRQPVGASA</sequence>
<dbReference type="InterPro" id="IPR011545">
    <property type="entry name" value="DEAD/DEAH_box_helicase_dom"/>
</dbReference>
<dbReference type="SMART" id="SM00490">
    <property type="entry name" value="HELICc"/>
    <property type="match status" value="1"/>
</dbReference>
<proteinExistence type="inferred from homology"/>
<evidence type="ECO:0000259" key="10">
    <source>
        <dbReference type="PROSITE" id="PS51192"/>
    </source>
</evidence>
<accession>D8SU04</accession>
<dbReference type="GO" id="GO:0030490">
    <property type="term" value="P:maturation of SSU-rRNA"/>
    <property type="evidence" value="ECO:0007669"/>
    <property type="project" value="InterPro"/>
</dbReference>
<dbReference type="GO" id="GO:0005524">
    <property type="term" value="F:ATP binding"/>
    <property type="evidence" value="ECO:0007669"/>
    <property type="project" value="UniProtKB-KW"/>
</dbReference>
<dbReference type="CDD" id="cd18787">
    <property type="entry name" value="SF2_C_DEAD"/>
    <property type="match status" value="1"/>
</dbReference>
<dbReference type="InterPro" id="IPR027417">
    <property type="entry name" value="P-loop_NTPase"/>
</dbReference>
<dbReference type="OMA" id="EMAHSIM"/>
<dbReference type="EC" id="3.6.4.13" evidence="1"/>
<evidence type="ECO:0000259" key="11">
    <source>
        <dbReference type="PROSITE" id="PS51194"/>
    </source>
</evidence>
<feature type="short sequence motif" description="Q motif" evidence="9">
    <location>
        <begin position="23"/>
        <end position="51"/>
    </location>
</feature>
<organism evidence="14">
    <name type="scientific">Selaginella moellendorffii</name>
    <name type="common">Spikemoss</name>
    <dbReference type="NCBI Taxonomy" id="88036"/>
    <lineage>
        <taxon>Eukaryota</taxon>
        <taxon>Viridiplantae</taxon>
        <taxon>Streptophyta</taxon>
        <taxon>Embryophyta</taxon>
        <taxon>Tracheophyta</taxon>
        <taxon>Lycopodiopsida</taxon>
        <taxon>Selaginellales</taxon>
        <taxon>Selaginellaceae</taxon>
        <taxon>Selaginella</taxon>
    </lineage>
</organism>
<dbReference type="Pfam" id="PF00270">
    <property type="entry name" value="DEAD"/>
    <property type="match status" value="1"/>
</dbReference>
<evidence type="ECO:0000256" key="7">
    <source>
        <dbReference type="ARBA" id="ARBA00024355"/>
    </source>
</evidence>
<evidence type="ECO:0000313" key="13">
    <source>
        <dbReference type="EMBL" id="EFJ12167.1"/>
    </source>
</evidence>
<reference evidence="13 14" key="1">
    <citation type="journal article" date="2011" name="Science">
        <title>The Selaginella genome identifies genetic changes associated with the evolution of vascular plants.</title>
        <authorList>
            <person name="Banks J.A."/>
            <person name="Nishiyama T."/>
            <person name="Hasebe M."/>
            <person name="Bowman J.L."/>
            <person name="Gribskov M."/>
            <person name="dePamphilis C."/>
            <person name="Albert V.A."/>
            <person name="Aono N."/>
            <person name="Aoyama T."/>
            <person name="Ambrose B.A."/>
            <person name="Ashton N.W."/>
            <person name="Axtell M.J."/>
            <person name="Barker E."/>
            <person name="Barker M.S."/>
            <person name="Bennetzen J.L."/>
            <person name="Bonawitz N.D."/>
            <person name="Chapple C."/>
            <person name="Cheng C."/>
            <person name="Correa L.G."/>
            <person name="Dacre M."/>
            <person name="DeBarry J."/>
            <person name="Dreyer I."/>
            <person name="Elias M."/>
            <person name="Engstrom E.M."/>
            <person name="Estelle M."/>
            <person name="Feng L."/>
            <person name="Finet C."/>
            <person name="Floyd S.K."/>
            <person name="Frommer W.B."/>
            <person name="Fujita T."/>
            <person name="Gramzow L."/>
            <person name="Gutensohn M."/>
            <person name="Harholt J."/>
            <person name="Hattori M."/>
            <person name="Heyl A."/>
            <person name="Hirai T."/>
            <person name="Hiwatashi Y."/>
            <person name="Ishikawa M."/>
            <person name="Iwata M."/>
            <person name="Karol K.G."/>
            <person name="Koehler B."/>
            <person name="Kolukisaoglu U."/>
            <person name="Kubo M."/>
            <person name="Kurata T."/>
            <person name="Lalonde S."/>
            <person name="Li K."/>
            <person name="Li Y."/>
            <person name="Litt A."/>
            <person name="Lyons E."/>
            <person name="Manning G."/>
            <person name="Maruyama T."/>
            <person name="Michael T.P."/>
            <person name="Mikami K."/>
            <person name="Miyazaki S."/>
            <person name="Morinaga S."/>
            <person name="Murata T."/>
            <person name="Mueller-Roeber B."/>
            <person name="Nelson D.R."/>
            <person name="Obara M."/>
            <person name="Oguri Y."/>
            <person name="Olmstead R.G."/>
            <person name="Onodera N."/>
            <person name="Petersen B.L."/>
            <person name="Pils B."/>
            <person name="Prigge M."/>
            <person name="Rensing S.A."/>
            <person name="Riano-Pachon D.M."/>
            <person name="Roberts A.W."/>
            <person name="Sato Y."/>
            <person name="Scheller H.V."/>
            <person name="Schulz B."/>
            <person name="Schulz C."/>
            <person name="Shakirov E.V."/>
            <person name="Shibagaki N."/>
            <person name="Shinohara N."/>
            <person name="Shippen D.E."/>
            <person name="Soerensen I."/>
            <person name="Sotooka R."/>
            <person name="Sugimoto N."/>
            <person name="Sugita M."/>
            <person name="Sumikawa N."/>
            <person name="Tanurdzic M."/>
            <person name="Theissen G."/>
            <person name="Ulvskov P."/>
            <person name="Wakazuki S."/>
            <person name="Weng J.K."/>
            <person name="Willats W.W."/>
            <person name="Wipf D."/>
            <person name="Wolf P.G."/>
            <person name="Yang L."/>
            <person name="Zimmer A.D."/>
            <person name="Zhu Q."/>
            <person name="Mitros T."/>
            <person name="Hellsten U."/>
            <person name="Loque D."/>
            <person name="Otillar R."/>
            <person name="Salamov A."/>
            <person name="Schmutz J."/>
            <person name="Shapiro H."/>
            <person name="Lindquist E."/>
            <person name="Lucas S."/>
            <person name="Rokhsar D."/>
            <person name="Grigoriev I.V."/>
        </authorList>
    </citation>
    <scope>NUCLEOTIDE SEQUENCE [LARGE SCALE GENOMIC DNA]</scope>
</reference>
<keyword evidence="4" id="KW-0347">Helicase</keyword>
<keyword evidence="5" id="KW-0067">ATP-binding</keyword>
<evidence type="ECO:0000256" key="6">
    <source>
        <dbReference type="ARBA" id="ARBA00022884"/>
    </source>
</evidence>
<dbReference type="InParanoid" id="D8SU04"/>
<evidence type="ECO:0000256" key="2">
    <source>
        <dbReference type="ARBA" id="ARBA00022741"/>
    </source>
</evidence>
<feature type="non-terminal residue" evidence="13">
    <location>
        <position position="1"/>
    </location>
</feature>
<evidence type="ECO:0000256" key="3">
    <source>
        <dbReference type="ARBA" id="ARBA00022801"/>
    </source>
</evidence>
<dbReference type="HOGENOM" id="CLU_003041_1_3_1"/>
<dbReference type="Gene3D" id="3.40.50.300">
    <property type="entry name" value="P-loop containing nucleotide triphosphate hydrolases"/>
    <property type="match status" value="2"/>
</dbReference>
<dbReference type="FunCoup" id="D8SU04">
    <property type="interactions" value="4137"/>
</dbReference>
<dbReference type="EMBL" id="GL377641">
    <property type="protein sequence ID" value="EFJ12167.1"/>
    <property type="molecule type" value="Genomic_DNA"/>
</dbReference>
<dbReference type="CDD" id="cd17957">
    <property type="entry name" value="DEADc_DDX52"/>
    <property type="match status" value="1"/>
</dbReference>
<keyword evidence="3" id="KW-0378">Hydrolase</keyword>
<dbReference type="InterPro" id="IPR001650">
    <property type="entry name" value="Helicase_C-like"/>
</dbReference>
<dbReference type="eggNOG" id="KOG0344">
    <property type="taxonomic scope" value="Eukaryota"/>
</dbReference>
<feature type="domain" description="DEAD-box RNA helicase Q" evidence="12">
    <location>
        <begin position="23"/>
        <end position="51"/>
    </location>
</feature>
<name>D8SU04_SELML</name>
<dbReference type="STRING" id="88036.D8SU04"/>
<evidence type="ECO:0000256" key="8">
    <source>
        <dbReference type="ARBA" id="ARBA00047984"/>
    </source>
</evidence>
<evidence type="ECO:0000256" key="5">
    <source>
        <dbReference type="ARBA" id="ARBA00022840"/>
    </source>
</evidence>
<dbReference type="GO" id="GO:0003724">
    <property type="term" value="F:RNA helicase activity"/>
    <property type="evidence" value="ECO:0000318"/>
    <property type="project" value="GO_Central"/>
</dbReference>
<comment type="catalytic activity">
    <reaction evidence="8">
        <text>ATP + H2O = ADP + phosphate + H(+)</text>
        <dbReference type="Rhea" id="RHEA:13065"/>
        <dbReference type="ChEBI" id="CHEBI:15377"/>
        <dbReference type="ChEBI" id="CHEBI:15378"/>
        <dbReference type="ChEBI" id="CHEBI:30616"/>
        <dbReference type="ChEBI" id="CHEBI:43474"/>
        <dbReference type="ChEBI" id="CHEBI:456216"/>
        <dbReference type="EC" id="3.6.4.13"/>
    </reaction>
</comment>
<dbReference type="Proteomes" id="UP000001514">
    <property type="component" value="Unassembled WGS sequence"/>
</dbReference>
<evidence type="ECO:0000313" key="14">
    <source>
        <dbReference type="Proteomes" id="UP000001514"/>
    </source>
</evidence>
<keyword evidence="6" id="KW-0694">RNA-binding</keyword>
<feature type="domain" description="Helicase ATP-binding" evidence="10">
    <location>
        <begin position="54"/>
        <end position="224"/>
    </location>
</feature>
<keyword evidence="2" id="KW-0547">Nucleotide-binding</keyword>
<feature type="domain" description="Helicase C-terminal" evidence="11">
    <location>
        <begin position="252"/>
        <end position="396"/>
    </location>
</feature>
<dbReference type="PROSITE" id="PS51195">
    <property type="entry name" value="Q_MOTIF"/>
    <property type="match status" value="1"/>
</dbReference>
<dbReference type="SMART" id="SM00487">
    <property type="entry name" value="DEXDc"/>
    <property type="match status" value="1"/>
</dbReference>
<evidence type="ECO:0000256" key="4">
    <source>
        <dbReference type="ARBA" id="ARBA00022806"/>
    </source>
</evidence>
<dbReference type="InterPro" id="IPR044764">
    <property type="entry name" value="DDX52/Rok1_DEADc"/>
</dbReference>
<dbReference type="SUPFAM" id="SSF52540">
    <property type="entry name" value="P-loop containing nucleoside triphosphate hydrolases"/>
    <property type="match status" value="2"/>
</dbReference>
<dbReference type="GO" id="GO:0016787">
    <property type="term" value="F:hydrolase activity"/>
    <property type="evidence" value="ECO:0007669"/>
    <property type="project" value="UniProtKB-KW"/>
</dbReference>
<evidence type="ECO:0000256" key="9">
    <source>
        <dbReference type="PROSITE-ProRule" id="PRU00552"/>
    </source>
</evidence>
<dbReference type="InterPro" id="IPR014014">
    <property type="entry name" value="RNA_helicase_DEAD_Q_motif"/>
</dbReference>
<dbReference type="InterPro" id="IPR014001">
    <property type="entry name" value="Helicase_ATP-bd"/>
</dbReference>
<dbReference type="GO" id="GO:0005634">
    <property type="term" value="C:nucleus"/>
    <property type="evidence" value="ECO:0000318"/>
    <property type="project" value="GO_Central"/>
</dbReference>
<dbReference type="KEGG" id="smo:SELMODRAFT_124676"/>
<dbReference type="InterPro" id="IPR050079">
    <property type="entry name" value="DEAD_box_RNA_helicase"/>
</dbReference>
<dbReference type="PANTHER" id="PTHR47959:SF15">
    <property type="entry name" value="RNA HELICASE"/>
    <property type="match status" value="1"/>
</dbReference>
<keyword evidence="14" id="KW-1185">Reference proteome</keyword>
<dbReference type="OrthoDB" id="360161at2759"/>
<comment type="similarity">
    <text evidence="7">Belongs to the DEAD box helicase family. DDX52/ROK1 subfamily.</text>
</comment>
<evidence type="ECO:0000256" key="1">
    <source>
        <dbReference type="ARBA" id="ARBA00012552"/>
    </source>
</evidence>
<dbReference type="AlphaFoldDB" id="D8SU04"/>
<protein>
    <recommendedName>
        <fullName evidence="1">RNA helicase</fullName>
        <ecNumber evidence="1">3.6.4.13</ecNumber>
    </recommendedName>
</protein>
<dbReference type="PANTHER" id="PTHR47959">
    <property type="entry name" value="ATP-DEPENDENT RNA HELICASE RHLE-RELATED"/>
    <property type="match status" value="1"/>
</dbReference>
<evidence type="ECO:0000259" key="12">
    <source>
        <dbReference type="PROSITE" id="PS51195"/>
    </source>
</evidence>
<dbReference type="PROSITE" id="PS51192">
    <property type="entry name" value="HELICASE_ATP_BIND_1"/>
    <property type="match status" value="1"/>
</dbReference>
<dbReference type="PROSITE" id="PS51194">
    <property type="entry name" value="HELICASE_CTER"/>
    <property type="match status" value="1"/>
</dbReference>
<dbReference type="Pfam" id="PF00271">
    <property type="entry name" value="Helicase_C"/>
    <property type="match status" value="1"/>
</dbReference>
<dbReference type="GO" id="GO:0003729">
    <property type="term" value="F:mRNA binding"/>
    <property type="evidence" value="ECO:0000318"/>
    <property type="project" value="GO_Central"/>
</dbReference>
<gene>
    <name evidence="13" type="ORF">SELMODRAFT_124676</name>
</gene>